<keyword evidence="6 12" id="KW-0812">Transmembrane</keyword>
<gene>
    <name evidence="13" type="ORF">EJB05_32962</name>
</gene>
<dbReference type="InterPro" id="IPR047664">
    <property type="entry name" value="SWEET"/>
</dbReference>
<evidence type="ECO:0000313" key="13">
    <source>
        <dbReference type="EMBL" id="TVU16958.1"/>
    </source>
</evidence>
<protein>
    <recommendedName>
        <fullName evidence="12">Bidirectional sugar transporter SWEET</fullName>
    </recommendedName>
</protein>
<reference evidence="13 14" key="1">
    <citation type="journal article" date="2019" name="Sci. Rep.">
        <title>A high-quality genome of Eragrostis curvula grass provides insights into Poaceae evolution and supports new strategies to enhance forage quality.</title>
        <authorList>
            <person name="Carballo J."/>
            <person name="Santos B.A.C.M."/>
            <person name="Zappacosta D."/>
            <person name="Garbus I."/>
            <person name="Selva J.P."/>
            <person name="Gallo C.A."/>
            <person name="Diaz A."/>
            <person name="Albertini E."/>
            <person name="Caccamo M."/>
            <person name="Echenique V."/>
        </authorList>
    </citation>
    <scope>NUCLEOTIDE SEQUENCE [LARGE SCALE GENOMIC DNA]</scope>
    <source>
        <strain evidence="14">cv. Victoria</strain>
        <tissue evidence="13">Leaf</tissue>
    </source>
</reference>
<dbReference type="InterPro" id="IPR004316">
    <property type="entry name" value="SWEET_rpt"/>
</dbReference>
<keyword evidence="8 12" id="KW-1133">Transmembrane helix</keyword>
<evidence type="ECO:0000256" key="2">
    <source>
        <dbReference type="ARBA" id="ARBA00007809"/>
    </source>
</evidence>
<comment type="similarity">
    <text evidence="2 12">Belongs to the SWEET sugar transporter family.</text>
</comment>
<proteinExistence type="inferred from homology"/>
<dbReference type="Gramene" id="TVU16958">
    <property type="protein sequence ID" value="TVU16958"/>
    <property type="gene ID" value="EJB05_32962"/>
</dbReference>
<dbReference type="PANTHER" id="PTHR10791">
    <property type="entry name" value="RAG1-ACTIVATING PROTEIN 1"/>
    <property type="match status" value="1"/>
</dbReference>
<evidence type="ECO:0000313" key="14">
    <source>
        <dbReference type="Proteomes" id="UP000324897"/>
    </source>
</evidence>
<dbReference type="Proteomes" id="UP000324897">
    <property type="component" value="Chromosome 7"/>
</dbReference>
<keyword evidence="7" id="KW-0677">Repeat</keyword>
<keyword evidence="4" id="KW-1003">Cell membrane</keyword>
<dbReference type="GO" id="GO:0051119">
    <property type="term" value="F:sugar transmembrane transporter activity"/>
    <property type="evidence" value="ECO:0007669"/>
    <property type="project" value="InterPro"/>
</dbReference>
<evidence type="ECO:0000256" key="1">
    <source>
        <dbReference type="ARBA" id="ARBA00004651"/>
    </source>
</evidence>
<keyword evidence="14" id="KW-1185">Reference proteome</keyword>
<dbReference type="Gene3D" id="1.20.1280.290">
    <property type="match status" value="2"/>
</dbReference>
<feature type="transmembrane region" description="Helical" evidence="12">
    <location>
        <begin position="85"/>
        <end position="109"/>
    </location>
</feature>
<feature type="transmembrane region" description="Helical" evidence="12">
    <location>
        <begin position="55"/>
        <end position="73"/>
    </location>
</feature>
<dbReference type="EMBL" id="RWGY01000029">
    <property type="protein sequence ID" value="TVU16958.1"/>
    <property type="molecule type" value="Genomic_DNA"/>
</dbReference>
<comment type="function">
    <text evidence="10">Mediates both low-affinity uptake and efflux of sugar across the plasma membrane.</text>
</comment>
<sequence>LQAISGKTSKDFSVIMVTSLRVIVGIIGNAICVLLYAAPILTFKRVIKEATVGEFSCIPYILSFFSALTWTWYSLPIVSTGWENLSVASISSIGILFEFSFISIYIWFAPGGKKKFVTLMVSVVLAIFGVTVFFSTFRIHNHHTRKLFVGSMGIVTSMSMYSSPLVAVKQVIRTKSVEFMPFYLSLFSFLTSAIWMVYGILARDPYLTSPNCVGCFTGLLQLVVYCIYSRCKENEPSKSLKDVEQAKDMQFVTSCEDANGHKP</sequence>
<evidence type="ECO:0000256" key="4">
    <source>
        <dbReference type="ARBA" id="ARBA00022475"/>
    </source>
</evidence>
<feature type="transmembrane region" description="Helical" evidence="12">
    <location>
        <begin position="116"/>
        <end position="135"/>
    </location>
</feature>
<evidence type="ECO:0000256" key="9">
    <source>
        <dbReference type="ARBA" id="ARBA00023136"/>
    </source>
</evidence>
<evidence type="ECO:0000256" key="3">
    <source>
        <dbReference type="ARBA" id="ARBA00022448"/>
    </source>
</evidence>
<dbReference type="OrthoDB" id="409725at2759"/>
<dbReference type="GO" id="GO:0005886">
    <property type="term" value="C:plasma membrane"/>
    <property type="evidence" value="ECO:0007669"/>
    <property type="project" value="UniProtKB-SubCell"/>
</dbReference>
<evidence type="ECO:0000256" key="12">
    <source>
        <dbReference type="RuleBase" id="RU910715"/>
    </source>
</evidence>
<feature type="transmembrane region" description="Helical" evidence="12">
    <location>
        <begin position="20"/>
        <end position="43"/>
    </location>
</feature>
<organism evidence="13 14">
    <name type="scientific">Eragrostis curvula</name>
    <name type="common">weeping love grass</name>
    <dbReference type="NCBI Taxonomy" id="38414"/>
    <lineage>
        <taxon>Eukaryota</taxon>
        <taxon>Viridiplantae</taxon>
        <taxon>Streptophyta</taxon>
        <taxon>Embryophyta</taxon>
        <taxon>Tracheophyta</taxon>
        <taxon>Spermatophyta</taxon>
        <taxon>Magnoliopsida</taxon>
        <taxon>Liliopsida</taxon>
        <taxon>Poales</taxon>
        <taxon>Poaceae</taxon>
        <taxon>PACMAD clade</taxon>
        <taxon>Chloridoideae</taxon>
        <taxon>Eragrostideae</taxon>
        <taxon>Eragrostidinae</taxon>
        <taxon>Eragrostis</taxon>
    </lineage>
</organism>
<feature type="transmembrane region" description="Helical" evidence="12">
    <location>
        <begin position="147"/>
        <end position="168"/>
    </location>
</feature>
<keyword evidence="5 12" id="KW-0762">Sugar transport</keyword>
<dbReference type="FunFam" id="1.20.1280.290:FF:000002">
    <property type="entry name" value="Bidirectional sugar transporter SWEET"/>
    <property type="match status" value="1"/>
</dbReference>
<evidence type="ECO:0000256" key="8">
    <source>
        <dbReference type="ARBA" id="ARBA00022989"/>
    </source>
</evidence>
<comment type="function">
    <text evidence="12">Mediates both low-affinity uptake and efflux of sugar across the membrane.</text>
</comment>
<accession>A0A5J9U1C4</accession>
<evidence type="ECO:0000256" key="5">
    <source>
        <dbReference type="ARBA" id="ARBA00022597"/>
    </source>
</evidence>
<feature type="transmembrane region" description="Helical" evidence="12">
    <location>
        <begin position="180"/>
        <end position="201"/>
    </location>
</feature>
<evidence type="ECO:0000256" key="10">
    <source>
        <dbReference type="ARBA" id="ARBA00037238"/>
    </source>
</evidence>
<keyword evidence="3 12" id="KW-0813">Transport</keyword>
<keyword evidence="9 12" id="KW-0472">Membrane</keyword>
<name>A0A5J9U1C4_9POAL</name>
<dbReference type="FunFam" id="1.20.1280.290:FF:000001">
    <property type="entry name" value="Bidirectional sugar transporter SWEET"/>
    <property type="match status" value="1"/>
</dbReference>
<dbReference type="PANTHER" id="PTHR10791:SF58">
    <property type="entry name" value="BIDIRECTIONAL SUGAR TRANSPORTER SWEET3A"/>
    <property type="match status" value="1"/>
</dbReference>
<feature type="non-terminal residue" evidence="13">
    <location>
        <position position="1"/>
    </location>
</feature>
<comment type="subcellular location">
    <subcellularLocation>
        <location evidence="1 12">Cell membrane</location>
        <topology evidence="1 12">Multi-pass membrane protein</topology>
    </subcellularLocation>
</comment>
<comment type="caution">
    <text evidence="13">The sequence shown here is derived from an EMBL/GenBank/DDBJ whole genome shotgun (WGS) entry which is preliminary data.</text>
</comment>
<feature type="transmembrane region" description="Helical" evidence="12">
    <location>
        <begin position="207"/>
        <end position="228"/>
    </location>
</feature>
<evidence type="ECO:0000256" key="11">
    <source>
        <dbReference type="ARBA" id="ARBA00038715"/>
    </source>
</evidence>
<dbReference type="AlphaFoldDB" id="A0A5J9U1C4"/>
<evidence type="ECO:0000256" key="7">
    <source>
        <dbReference type="ARBA" id="ARBA00022737"/>
    </source>
</evidence>
<comment type="subunit">
    <text evidence="11">Forms homooligomers and/or heterooligomers.</text>
</comment>
<evidence type="ECO:0000256" key="6">
    <source>
        <dbReference type="ARBA" id="ARBA00022692"/>
    </source>
</evidence>
<dbReference type="Pfam" id="PF03083">
    <property type="entry name" value="MtN3_slv"/>
    <property type="match status" value="2"/>
</dbReference>